<dbReference type="InterPro" id="IPR004089">
    <property type="entry name" value="MCPsignal_dom"/>
</dbReference>
<evidence type="ECO:0000313" key="7">
    <source>
        <dbReference type="EMBL" id="OZI20237.1"/>
    </source>
</evidence>
<dbReference type="Pfam" id="PF08448">
    <property type="entry name" value="PAS_4"/>
    <property type="match status" value="1"/>
</dbReference>
<dbReference type="SMART" id="SM00086">
    <property type="entry name" value="PAC"/>
    <property type="match status" value="2"/>
</dbReference>
<dbReference type="SUPFAM" id="SSF58104">
    <property type="entry name" value="Methyl-accepting chemotaxis protein (MCP) signaling domain"/>
    <property type="match status" value="1"/>
</dbReference>
<organism evidence="7 8">
    <name type="scientific">Bordetella genomosp. 9</name>
    <dbReference type="NCBI Taxonomy" id="1416803"/>
    <lineage>
        <taxon>Bacteria</taxon>
        <taxon>Pseudomonadati</taxon>
        <taxon>Pseudomonadota</taxon>
        <taxon>Betaproteobacteria</taxon>
        <taxon>Burkholderiales</taxon>
        <taxon>Alcaligenaceae</taxon>
        <taxon>Bordetella</taxon>
    </lineage>
</organism>
<feature type="domain" description="PAC" evidence="6">
    <location>
        <begin position="213"/>
        <end position="265"/>
    </location>
</feature>
<dbReference type="SMART" id="SM00091">
    <property type="entry name" value="PAS"/>
    <property type="match status" value="2"/>
</dbReference>
<evidence type="ECO:0000259" key="4">
    <source>
        <dbReference type="PROSITE" id="PS50111"/>
    </source>
</evidence>
<comment type="similarity">
    <text evidence="2">Belongs to the methyl-accepting chemotaxis (MCP) protein family.</text>
</comment>
<dbReference type="InterPro" id="IPR013655">
    <property type="entry name" value="PAS_fold_3"/>
</dbReference>
<dbReference type="RefSeq" id="WP_094848838.1">
    <property type="nucleotide sequence ID" value="NZ_NEVJ01000003.1"/>
</dbReference>
<gene>
    <name evidence="7" type="ORF">CAL26_22125</name>
</gene>
<dbReference type="PANTHER" id="PTHR43531:SF14">
    <property type="entry name" value="METHYL-ACCEPTING CHEMOTAXIS PROTEIN I-RELATED"/>
    <property type="match status" value="1"/>
</dbReference>
<dbReference type="PRINTS" id="PR00260">
    <property type="entry name" value="CHEMTRNSDUCR"/>
</dbReference>
<evidence type="ECO:0000256" key="1">
    <source>
        <dbReference type="ARBA" id="ARBA00022481"/>
    </source>
</evidence>
<dbReference type="CDD" id="cd00130">
    <property type="entry name" value="PAS"/>
    <property type="match status" value="2"/>
</dbReference>
<accession>A0A261R630</accession>
<evidence type="ECO:0000259" key="5">
    <source>
        <dbReference type="PROSITE" id="PS50112"/>
    </source>
</evidence>
<evidence type="ECO:0000256" key="2">
    <source>
        <dbReference type="ARBA" id="ARBA00029447"/>
    </source>
</evidence>
<keyword evidence="3" id="KW-0807">Transducer</keyword>
<evidence type="ECO:0000259" key="6">
    <source>
        <dbReference type="PROSITE" id="PS50113"/>
    </source>
</evidence>
<dbReference type="GO" id="GO:0016301">
    <property type="term" value="F:kinase activity"/>
    <property type="evidence" value="ECO:0007669"/>
    <property type="project" value="UniProtKB-KW"/>
</dbReference>
<dbReference type="InterPro" id="IPR001610">
    <property type="entry name" value="PAC"/>
</dbReference>
<dbReference type="GO" id="GO:0007165">
    <property type="term" value="P:signal transduction"/>
    <property type="evidence" value="ECO:0007669"/>
    <property type="project" value="UniProtKB-KW"/>
</dbReference>
<dbReference type="Pfam" id="PF08447">
    <property type="entry name" value="PAS_3"/>
    <property type="match status" value="1"/>
</dbReference>
<feature type="domain" description="PAS" evidence="5">
    <location>
        <begin position="32"/>
        <end position="61"/>
    </location>
</feature>
<dbReference type="NCBIfam" id="TIGR00229">
    <property type="entry name" value="sensory_box"/>
    <property type="match status" value="2"/>
</dbReference>
<dbReference type="GO" id="GO:0006935">
    <property type="term" value="P:chemotaxis"/>
    <property type="evidence" value="ECO:0007669"/>
    <property type="project" value="InterPro"/>
</dbReference>
<dbReference type="InterPro" id="IPR004090">
    <property type="entry name" value="Chemotax_Me-accpt_rcpt"/>
</dbReference>
<feature type="domain" description="PAS" evidence="5">
    <location>
        <begin position="154"/>
        <end position="196"/>
    </location>
</feature>
<comment type="caution">
    <text evidence="7">The sequence shown here is derived from an EMBL/GenBank/DDBJ whole genome shotgun (WGS) entry which is preliminary data.</text>
</comment>
<keyword evidence="1" id="KW-0488">Methylation</keyword>
<evidence type="ECO:0000256" key="3">
    <source>
        <dbReference type="PROSITE-ProRule" id="PRU00284"/>
    </source>
</evidence>
<dbReference type="InterPro" id="IPR051310">
    <property type="entry name" value="MCP_chemotaxis"/>
</dbReference>
<dbReference type="PANTHER" id="PTHR43531">
    <property type="entry name" value="PROTEIN ICFG"/>
    <property type="match status" value="1"/>
</dbReference>
<dbReference type="SMART" id="SM00283">
    <property type="entry name" value="MA"/>
    <property type="match status" value="1"/>
</dbReference>
<feature type="domain" description="Methyl-accepting transducer" evidence="4">
    <location>
        <begin position="259"/>
        <end position="434"/>
    </location>
</feature>
<dbReference type="PROSITE" id="PS50111">
    <property type="entry name" value="CHEMOTAXIS_TRANSDUC_2"/>
    <property type="match status" value="1"/>
</dbReference>
<sequence>MLGFITGKLRGASRHEGGPEGELEAFHQALAVIEYDMDGQILRANANYLSAFGYEIEDIAGHHHSMLAGAAESATPAYRQFWEDLAQGIPQTGCYRRVAADGTCIWLRASCIPICDRHGRPARIVEIASEATAEQHRIDDAAGQLAAISKVQAIIEFELDGTIIRANRLFLDAMGYDENEVVGRHHSMFVLPDERQSAAYREFWRRLGQGVHDTGQYLRVGKGGRNVWIDASYNPILDGEGRPCKVVKFASDITGRVLAAEQLREAVQGLAANADRASQAHTLALEAANVAESGGRTVHDVVRTMGAITESSRRIADIIGVMDGVAFQTNILALNAAVEAARAGSHGKGFAVVAAEVRNLAQHSASAAKEIKGLIQTSVQQIEEGAGLVQSAGATMEDIVASSRRVTGIMSEVVDVSLAQSRTLGTVTDTLTAR</sequence>
<dbReference type="InterPro" id="IPR035965">
    <property type="entry name" value="PAS-like_dom_sf"/>
</dbReference>
<dbReference type="EMBL" id="NEVJ01000003">
    <property type="protein sequence ID" value="OZI20237.1"/>
    <property type="molecule type" value="Genomic_DNA"/>
</dbReference>
<dbReference type="Proteomes" id="UP000216857">
    <property type="component" value="Unassembled WGS sequence"/>
</dbReference>
<proteinExistence type="inferred from homology"/>
<dbReference type="GO" id="GO:0004888">
    <property type="term" value="F:transmembrane signaling receptor activity"/>
    <property type="evidence" value="ECO:0007669"/>
    <property type="project" value="InterPro"/>
</dbReference>
<dbReference type="Gene3D" id="1.10.287.950">
    <property type="entry name" value="Methyl-accepting chemotaxis protein"/>
    <property type="match status" value="1"/>
</dbReference>
<dbReference type="PROSITE" id="PS50113">
    <property type="entry name" value="PAC"/>
    <property type="match status" value="1"/>
</dbReference>
<dbReference type="Pfam" id="PF00015">
    <property type="entry name" value="MCPsignal"/>
    <property type="match status" value="1"/>
</dbReference>
<keyword evidence="7" id="KW-0418">Kinase</keyword>
<dbReference type="AlphaFoldDB" id="A0A261R630"/>
<dbReference type="GO" id="GO:0005886">
    <property type="term" value="C:plasma membrane"/>
    <property type="evidence" value="ECO:0007669"/>
    <property type="project" value="TreeGrafter"/>
</dbReference>
<dbReference type="InterPro" id="IPR013656">
    <property type="entry name" value="PAS_4"/>
</dbReference>
<name>A0A261R630_9BORD</name>
<dbReference type="SUPFAM" id="SSF55785">
    <property type="entry name" value="PYP-like sensor domain (PAS domain)"/>
    <property type="match status" value="2"/>
</dbReference>
<keyword evidence="8" id="KW-1185">Reference proteome</keyword>
<dbReference type="InterPro" id="IPR000700">
    <property type="entry name" value="PAS-assoc_C"/>
</dbReference>
<reference evidence="7" key="1">
    <citation type="submission" date="2017-05" db="EMBL/GenBank/DDBJ databases">
        <title>Complete and WGS of Bordetella genogroups.</title>
        <authorList>
            <person name="Spilker T."/>
            <person name="Lipuma J."/>
        </authorList>
    </citation>
    <scope>NUCLEOTIDE SEQUENCE</scope>
    <source>
        <strain evidence="7">AU21707</strain>
    </source>
</reference>
<dbReference type="OrthoDB" id="9806477at2"/>
<dbReference type="InterPro" id="IPR000014">
    <property type="entry name" value="PAS"/>
</dbReference>
<dbReference type="PROSITE" id="PS50112">
    <property type="entry name" value="PAS"/>
    <property type="match status" value="2"/>
</dbReference>
<evidence type="ECO:0000313" key="8">
    <source>
        <dbReference type="Proteomes" id="UP000216857"/>
    </source>
</evidence>
<protein>
    <submittedName>
        <fullName evidence="7">Histidine kinase</fullName>
    </submittedName>
</protein>
<keyword evidence="7" id="KW-0808">Transferase</keyword>
<dbReference type="Gene3D" id="3.30.450.20">
    <property type="entry name" value="PAS domain"/>
    <property type="match status" value="2"/>
</dbReference>